<dbReference type="PRINTS" id="PR00032">
    <property type="entry name" value="HTHARAC"/>
</dbReference>
<dbReference type="PANTHER" id="PTHR43436:SF2">
    <property type="entry name" value="ARAC_XYLS FAMILY TRANSCRIPTIONAL REGULATOR"/>
    <property type="match status" value="1"/>
</dbReference>
<dbReference type="SUPFAM" id="SSF46689">
    <property type="entry name" value="Homeodomain-like"/>
    <property type="match status" value="1"/>
</dbReference>
<protein>
    <recommendedName>
        <fullName evidence="4">HTH araC/xylS-type domain-containing protein</fullName>
    </recommendedName>
</protein>
<dbReference type="PROSITE" id="PS01124">
    <property type="entry name" value="HTH_ARAC_FAMILY_2"/>
    <property type="match status" value="1"/>
</dbReference>
<keyword evidence="6" id="KW-1185">Reference proteome</keyword>
<dbReference type="InterPro" id="IPR020449">
    <property type="entry name" value="Tscrpt_reg_AraC-type_HTH"/>
</dbReference>
<accession>B9TN10</accession>
<evidence type="ECO:0000313" key="5">
    <source>
        <dbReference type="EMBL" id="EEF22755.1"/>
    </source>
</evidence>
<dbReference type="Pfam" id="PF12833">
    <property type="entry name" value="HTH_18"/>
    <property type="match status" value="1"/>
</dbReference>
<dbReference type="Gene3D" id="1.10.10.60">
    <property type="entry name" value="Homeodomain-like"/>
    <property type="match status" value="1"/>
</dbReference>
<evidence type="ECO:0000259" key="4">
    <source>
        <dbReference type="PROSITE" id="PS01124"/>
    </source>
</evidence>
<dbReference type="PANTHER" id="PTHR43436">
    <property type="entry name" value="ARAC-FAMILY TRANSCRIPTIONAL REGULATOR"/>
    <property type="match status" value="1"/>
</dbReference>
<proteinExistence type="predicted"/>
<keyword evidence="3" id="KW-0804">Transcription</keyword>
<dbReference type="InterPro" id="IPR009057">
    <property type="entry name" value="Homeodomain-like_sf"/>
</dbReference>
<evidence type="ECO:0000313" key="6">
    <source>
        <dbReference type="Proteomes" id="UP000008311"/>
    </source>
</evidence>
<dbReference type="GO" id="GO:0003700">
    <property type="term" value="F:DNA-binding transcription factor activity"/>
    <property type="evidence" value="ECO:0007669"/>
    <property type="project" value="InterPro"/>
</dbReference>
<dbReference type="EMBL" id="EQ990842">
    <property type="protein sequence ID" value="EEF22755.1"/>
    <property type="molecule type" value="Genomic_DNA"/>
</dbReference>
<dbReference type="InterPro" id="IPR018060">
    <property type="entry name" value="HTH_AraC"/>
</dbReference>
<reference evidence="6" key="1">
    <citation type="journal article" date="2010" name="Nat. Biotechnol.">
        <title>Draft genome sequence of the oilseed species Ricinus communis.</title>
        <authorList>
            <person name="Chan A.P."/>
            <person name="Crabtree J."/>
            <person name="Zhao Q."/>
            <person name="Lorenzi H."/>
            <person name="Orvis J."/>
            <person name="Puiu D."/>
            <person name="Melake-Berhan A."/>
            <person name="Jones K.M."/>
            <person name="Redman J."/>
            <person name="Chen G."/>
            <person name="Cahoon E.B."/>
            <person name="Gedil M."/>
            <person name="Stanke M."/>
            <person name="Haas B.J."/>
            <person name="Wortman J.R."/>
            <person name="Fraser-Liggett C.M."/>
            <person name="Ravel J."/>
            <person name="Rabinowicz P.D."/>
        </authorList>
    </citation>
    <scope>NUCLEOTIDE SEQUENCE [LARGE SCALE GENOMIC DNA]</scope>
    <source>
        <strain evidence="6">cv. Hale</strain>
    </source>
</reference>
<evidence type="ECO:0000256" key="1">
    <source>
        <dbReference type="ARBA" id="ARBA00023015"/>
    </source>
</evidence>
<dbReference type="Proteomes" id="UP000008311">
    <property type="component" value="Unassembled WGS sequence"/>
</dbReference>
<keyword evidence="1" id="KW-0805">Transcription regulation</keyword>
<organism evidence="5 6">
    <name type="scientific">Ricinus communis</name>
    <name type="common">Castor bean</name>
    <dbReference type="NCBI Taxonomy" id="3988"/>
    <lineage>
        <taxon>Eukaryota</taxon>
        <taxon>Viridiplantae</taxon>
        <taxon>Streptophyta</taxon>
        <taxon>Embryophyta</taxon>
        <taxon>Tracheophyta</taxon>
        <taxon>Spermatophyta</taxon>
        <taxon>Magnoliopsida</taxon>
        <taxon>eudicotyledons</taxon>
        <taxon>Gunneridae</taxon>
        <taxon>Pentapetalae</taxon>
        <taxon>rosids</taxon>
        <taxon>fabids</taxon>
        <taxon>Malpighiales</taxon>
        <taxon>Euphorbiaceae</taxon>
        <taxon>Acalyphoideae</taxon>
        <taxon>Acalypheae</taxon>
        <taxon>Ricinus</taxon>
    </lineage>
</organism>
<name>B9TN10_RICCO</name>
<dbReference type="GO" id="GO:0043565">
    <property type="term" value="F:sequence-specific DNA binding"/>
    <property type="evidence" value="ECO:0007669"/>
    <property type="project" value="InterPro"/>
</dbReference>
<dbReference type="AlphaFoldDB" id="B9TN10"/>
<dbReference type="InParanoid" id="B9TN10"/>
<gene>
    <name evidence="5" type="ORF">RCOM_1910540</name>
</gene>
<feature type="domain" description="HTH araC/xylS-type" evidence="4">
    <location>
        <begin position="1"/>
        <end position="36"/>
    </location>
</feature>
<evidence type="ECO:0000256" key="3">
    <source>
        <dbReference type="ARBA" id="ARBA00023163"/>
    </source>
</evidence>
<evidence type="ECO:0000256" key="2">
    <source>
        <dbReference type="ARBA" id="ARBA00023125"/>
    </source>
</evidence>
<keyword evidence="2" id="KW-0238">DNA-binding</keyword>
<sequence>MSVAAASAEVGYESASQFSREFKRLFGLSPSREVERMRQAFAMPDPQPSSAWIAAH</sequence>